<evidence type="ECO:0000313" key="1">
    <source>
        <dbReference type="EMBL" id="ONM32374.1"/>
    </source>
</evidence>
<name>A0A1D6MU13_MAIZE</name>
<accession>A0A1D6MU13</accession>
<dbReference type="GO" id="GO:0016787">
    <property type="term" value="F:hydrolase activity"/>
    <property type="evidence" value="ECO:0007669"/>
    <property type="project" value="UniProtKB-KW"/>
</dbReference>
<dbReference type="EMBL" id="CM007649">
    <property type="protein sequence ID" value="ONM32374.1"/>
    <property type="molecule type" value="Genomic_DNA"/>
</dbReference>
<protein>
    <submittedName>
        <fullName evidence="1">p-loop containing nucleoside triphosphate hydrolase superfamily protein</fullName>
    </submittedName>
</protein>
<proteinExistence type="predicted"/>
<organism evidence="1">
    <name type="scientific">Zea mays</name>
    <name type="common">Maize</name>
    <dbReference type="NCBI Taxonomy" id="4577"/>
    <lineage>
        <taxon>Eukaryota</taxon>
        <taxon>Viridiplantae</taxon>
        <taxon>Streptophyta</taxon>
        <taxon>Embryophyta</taxon>
        <taxon>Tracheophyta</taxon>
        <taxon>Spermatophyta</taxon>
        <taxon>Magnoliopsida</taxon>
        <taxon>Liliopsida</taxon>
        <taxon>Poales</taxon>
        <taxon>Poaceae</taxon>
        <taxon>PACMAD clade</taxon>
        <taxon>Panicoideae</taxon>
        <taxon>Andropogonodae</taxon>
        <taxon>Andropogoneae</taxon>
        <taxon>Tripsacinae</taxon>
        <taxon>Zea</taxon>
    </lineage>
</organism>
<keyword evidence="1" id="KW-0378">Hydrolase</keyword>
<sequence>MRTHIFIISLYIKDSHGHVVVHYTDVDTNVQLLFRYRCSCCSPRL</sequence>
<gene>
    <name evidence="1" type="ORF">ZEAMMB73_Zm00001d041083</name>
</gene>
<reference evidence="1" key="1">
    <citation type="submission" date="2015-12" db="EMBL/GenBank/DDBJ databases">
        <title>Update maize B73 reference genome by single molecule sequencing technologies.</title>
        <authorList>
            <consortium name="Maize Genome Sequencing Project"/>
            <person name="Ware D."/>
        </authorList>
    </citation>
    <scope>NUCLEOTIDE SEQUENCE [LARGE SCALE GENOMIC DNA]</scope>
    <source>
        <tissue evidence="1">Seedling</tissue>
    </source>
</reference>
<dbReference type="AlphaFoldDB" id="A0A1D6MU13"/>